<dbReference type="InterPro" id="IPR050572">
    <property type="entry name" value="Fe-S_Ferredoxin"/>
</dbReference>
<organism evidence="9 10">
    <name type="scientific">Candidatus Desantisbacteria bacterium CG23_combo_of_CG06-09_8_20_14_all_40_23</name>
    <dbReference type="NCBI Taxonomy" id="1974550"/>
    <lineage>
        <taxon>Bacteria</taxon>
        <taxon>Candidatus Desantisiibacteriota</taxon>
    </lineage>
</organism>
<dbReference type="GO" id="GO:0046872">
    <property type="term" value="F:metal ion binding"/>
    <property type="evidence" value="ECO:0007669"/>
    <property type="project" value="UniProtKB-KW"/>
</dbReference>
<evidence type="ECO:0000313" key="10">
    <source>
        <dbReference type="Proteomes" id="UP000231067"/>
    </source>
</evidence>
<gene>
    <name evidence="9" type="ORF">COX18_04755</name>
</gene>
<dbReference type="GO" id="GO:0051539">
    <property type="term" value="F:4 iron, 4 sulfur cluster binding"/>
    <property type="evidence" value="ECO:0007669"/>
    <property type="project" value="UniProtKB-KW"/>
</dbReference>
<dbReference type="Gene3D" id="3.30.70.20">
    <property type="match status" value="1"/>
</dbReference>
<keyword evidence="4" id="KW-0677">Repeat</keyword>
<feature type="domain" description="4Fe-4S ferredoxin-type" evidence="8">
    <location>
        <begin position="4"/>
        <end position="33"/>
    </location>
</feature>
<dbReference type="SUPFAM" id="SSF54862">
    <property type="entry name" value="4Fe-4S ferredoxins"/>
    <property type="match status" value="1"/>
</dbReference>
<sequence>MKRNIIRIDEEKCNGCGLCVSACAEGAIEVVDNKARLISEKYCDGLGACLGECPQGAIIIEEREAEEFDDEAVDVHLKKQQTNHKPYPCSCPSAEPSHWKVEDVGTEPAPVRLPIHHQCFLIGL</sequence>
<keyword evidence="7" id="KW-0411">Iron-sulfur</keyword>
<feature type="domain" description="4Fe-4S ferredoxin-type" evidence="8">
    <location>
        <begin position="34"/>
        <end position="63"/>
    </location>
</feature>
<evidence type="ECO:0000313" key="9">
    <source>
        <dbReference type="EMBL" id="PIP41041.1"/>
    </source>
</evidence>
<proteinExistence type="predicted"/>
<evidence type="ECO:0000256" key="3">
    <source>
        <dbReference type="ARBA" id="ARBA00022723"/>
    </source>
</evidence>
<dbReference type="AlphaFoldDB" id="A0A2H0A6M8"/>
<keyword evidence="1" id="KW-0813">Transport</keyword>
<evidence type="ECO:0000256" key="2">
    <source>
        <dbReference type="ARBA" id="ARBA00022485"/>
    </source>
</evidence>
<keyword evidence="3" id="KW-0479">Metal-binding</keyword>
<dbReference type="InterPro" id="IPR017896">
    <property type="entry name" value="4Fe4S_Fe-S-bd"/>
</dbReference>
<protein>
    <recommendedName>
        <fullName evidence="8">4Fe-4S ferredoxin-type domain-containing protein</fullName>
    </recommendedName>
</protein>
<evidence type="ECO:0000259" key="8">
    <source>
        <dbReference type="PROSITE" id="PS51379"/>
    </source>
</evidence>
<name>A0A2H0A6M8_9BACT</name>
<dbReference type="PANTHER" id="PTHR43687:SF6">
    <property type="entry name" value="L-ASPARTATE SEMIALDEHYDE SULFURTRANSFERASE IRON-SULFUR SUBUNIT"/>
    <property type="match status" value="1"/>
</dbReference>
<evidence type="ECO:0000256" key="4">
    <source>
        <dbReference type="ARBA" id="ARBA00022737"/>
    </source>
</evidence>
<dbReference type="EMBL" id="PCSH01000084">
    <property type="protein sequence ID" value="PIP41041.1"/>
    <property type="molecule type" value="Genomic_DNA"/>
</dbReference>
<comment type="caution">
    <text evidence="9">The sequence shown here is derived from an EMBL/GenBank/DDBJ whole genome shotgun (WGS) entry which is preliminary data.</text>
</comment>
<evidence type="ECO:0000256" key="6">
    <source>
        <dbReference type="ARBA" id="ARBA00023004"/>
    </source>
</evidence>
<evidence type="ECO:0000256" key="5">
    <source>
        <dbReference type="ARBA" id="ARBA00022982"/>
    </source>
</evidence>
<evidence type="ECO:0000256" key="7">
    <source>
        <dbReference type="ARBA" id="ARBA00023014"/>
    </source>
</evidence>
<keyword evidence="6" id="KW-0408">Iron</keyword>
<accession>A0A2H0A6M8</accession>
<keyword evidence="2" id="KW-0004">4Fe-4S</keyword>
<keyword evidence="5" id="KW-0249">Electron transport</keyword>
<evidence type="ECO:0000256" key="1">
    <source>
        <dbReference type="ARBA" id="ARBA00022448"/>
    </source>
</evidence>
<dbReference type="PANTHER" id="PTHR43687">
    <property type="entry name" value="ADENYLYLSULFATE REDUCTASE, BETA SUBUNIT"/>
    <property type="match status" value="1"/>
</dbReference>
<reference evidence="9 10" key="1">
    <citation type="submission" date="2017-09" db="EMBL/GenBank/DDBJ databases">
        <title>Depth-based differentiation of microbial function through sediment-hosted aquifers and enrichment of novel symbionts in the deep terrestrial subsurface.</title>
        <authorList>
            <person name="Probst A.J."/>
            <person name="Ladd B."/>
            <person name="Jarett J.K."/>
            <person name="Geller-Mcgrath D.E."/>
            <person name="Sieber C.M."/>
            <person name="Emerson J.B."/>
            <person name="Anantharaman K."/>
            <person name="Thomas B.C."/>
            <person name="Malmstrom R."/>
            <person name="Stieglmeier M."/>
            <person name="Klingl A."/>
            <person name="Woyke T."/>
            <person name="Ryan C.M."/>
            <person name="Banfield J.F."/>
        </authorList>
    </citation>
    <scope>NUCLEOTIDE SEQUENCE [LARGE SCALE GENOMIC DNA]</scope>
    <source>
        <strain evidence="9">CG23_combo_of_CG06-09_8_20_14_all_40_23</strain>
    </source>
</reference>
<dbReference type="Pfam" id="PF12837">
    <property type="entry name" value="Fer4_6"/>
    <property type="match status" value="1"/>
</dbReference>
<dbReference type="PROSITE" id="PS51379">
    <property type="entry name" value="4FE4S_FER_2"/>
    <property type="match status" value="2"/>
</dbReference>
<dbReference type="Proteomes" id="UP000231067">
    <property type="component" value="Unassembled WGS sequence"/>
</dbReference>